<dbReference type="EMBL" id="GBXM01042536">
    <property type="protein sequence ID" value="JAH66041.1"/>
    <property type="molecule type" value="Transcribed_RNA"/>
</dbReference>
<evidence type="ECO:0000313" key="1">
    <source>
        <dbReference type="EMBL" id="JAH66041.1"/>
    </source>
</evidence>
<organism evidence="1">
    <name type="scientific">Anguilla anguilla</name>
    <name type="common">European freshwater eel</name>
    <name type="synonym">Muraena anguilla</name>
    <dbReference type="NCBI Taxonomy" id="7936"/>
    <lineage>
        <taxon>Eukaryota</taxon>
        <taxon>Metazoa</taxon>
        <taxon>Chordata</taxon>
        <taxon>Craniata</taxon>
        <taxon>Vertebrata</taxon>
        <taxon>Euteleostomi</taxon>
        <taxon>Actinopterygii</taxon>
        <taxon>Neopterygii</taxon>
        <taxon>Teleostei</taxon>
        <taxon>Anguilliformes</taxon>
        <taxon>Anguillidae</taxon>
        <taxon>Anguilla</taxon>
    </lineage>
</organism>
<sequence>MLAQEFLYLAATSYDAILYSQRRLHVNALIILSARRHKSLYSLTFSLLCLFSFCR</sequence>
<name>A0A0E9UK04_ANGAN</name>
<reference evidence="1" key="2">
    <citation type="journal article" date="2015" name="Fish Shellfish Immunol.">
        <title>Early steps in the European eel (Anguilla anguilla)-Vibrio vulnificus interaction in the gills: Role of the RtxA13 toxin.</title>
        <authorList>
            <person name="Callol A."/>
            <person name="Pajuelo D."/>
            <person name="Ebbesson L."/>
            <person name="Teles M."/>
            <person name="MacKenzie S."/>
            <person name="Amaro C."/>
        </authorList>
    </citation>
    <scope>NUCLEOTIDE SEQUENCE</scope>
</reference>
<dbReference type="AlphaFoldDB" id="A0A0E9UK04"/>
<reference evidence="1" key="1">
    <citation type="submission" date="2014-11" db="EMBL/GenBank/DDBJ databases">
        <authorList>
            <person name="Amaro Gonzalez C."/>
        </authorList>
    </citation>
    <scope>NUCLEOTIDE SEQUENCE</scope>
</reference>
<protein>
    <submittedName>
        <fullName evidence="1">Uncharacterized protein</fullName>
    </submittedName>
</protein>
<proteinExistence type="predicted"/>
<accession>A0A0E9UK04</accession>